<comment type="caution">
    <text evidence="1">The sequence shown here is derived from an EMBL/GenBank/DDBJ whole genome shotgun (WGS) entry which is preliminary data.</text>
</comment>
<name>A0AAV4SK88_CAEEX</name>
<dbReference type="AlphaFoldDB" id="A0AAV4SK88"/>
<proteinExistence type="predicted"/>
<keyword evidence="2" id="KW-1185">Reference proteome</keyword>
<dbReference type="EMBL" id="BPLR01009612">
    <property type="protein sequence ID" value="GIY33266.1"/>
    <property type="molecule type" value="Genomic_DNA"/>
</dbReference>
<evidence type="ECO:0000313" key="1">
    <source>
        <dbReference type="EMBL" id="GIY33266.1"/>
    </source>
</evidence>
<reference evidence="1 2" key="1">
    <citation type="submission" date="2021-06" db="EMBL/GenBank/DDBJ databases">
        <title>Caerostris extrusa draft genome.</title>
        <authorList>
            <person name="Kono N."/>
            <person name="Arakawa K."/>
        </authorList>
    </citation>
    <scope>NUCLEOTIDE SEQUENCE [LARGE SCALE GENOMIC DNA]</scope>
</reference>
<sequence>MAKTVFGEKILAIRLYGDILGNSTARLEHIFLPAIKNTAALRDYDYPLISLLRPHVPLSLRFFETPNSFVSNYTGGRMRLTEALVLLEAQNTALSFCYI</sequence>
<dbReference type="Proteomes" id="UP001054945">
    <property type="component" value="Unassembled WGS sequence"/>
</dbReference>
<gene>
    <name evidence="1" type="ORF">CEXT_692621</name>
</gene>
<evidence type="ECO:0000313" key="2">
    <source>
        <dbReference type="Proteomes" id="UP001054945"/>
    </source>
</evidence>
<accession>A0AAV4SK88</accession>
<organism evidence="1 2">
    <name type="scientific">Caerostris extrusa</name>
    <name type="common">Bark spider</name>
    <name type="synonym">Caerostris bankana</name>
    <dbReference type="NCBI Taxonomy" id="172846"/>
    <lineage>
        <taxon>Eukaryota</taxon>
        <taxon>Metazoa</taxon>
        <taxon>Ecdysozoa</taxon>
        <taxon>Arthropoda</taxon>
        <taxon>Chelicerata</taxon>
        <taxon>Arachnida</taxon>
        <taxon>Araneae</taxon>
        <taxon>Araneomorphae</taxon>
        <taxon>Entelegynae</taxon>
        <taxon>Araneoidea</taxon>
        <taxon>Araneidae</taxon>
        <taxon>Caerostris</taxon>
    </lineage>
</organism>
<protein>
    <submittedName>
        <fullName evidence="1">Uncharacterized protein</fullName>
    </submittedName>
</protein>